<gene>
    <name evidence="4" type="ORF">METZ01_LOCUS148054</name>
</gene>
<dbReference type="InterPro" id="IPR029068">
    <property type="entry name" value="Glyas_Bleomycin-R_OHBP_Dase"/>
</dbReference>
<dbReference type="AlphaFoldDB" id="A0A382A116"/>
<dbReference type="Gene3D" id="3.10.180.10">
    <property type="entry name" value="2,3-Dihydroxybiphenyl 1,2-Dioxygenase, domain 1"/>
    <property type="match status" value="1"/>
</dbReference>
<dbReference type="SUPFAM" id="SSF54593">
    <property type="entry name" value="Glyoxalase/Bleomycin resistance protein/Dihydroxybiphenyl dioxygenase"/>
    <property type="match status" value="1"/>
</dbReference>
<dbReference type="PROSITE" id="PS51819">
    <property type="entry name" value="VOC"/>
    <property type="match status" value="1"/>
</dbReference>
<protein>
    <recommendedName>
        <fullName evidence="3">VOC domain-containing protein</fullName>
    </recommendedName>
</protein>
<dbReference type="GO" id="GO:0046872">
    <property type="term" value="F:metal ion binding"/>
    <property type="evidence" value="ECO:0007669"/>
    <property type="project" value="UniProtKB-KW"/>
</dbReference>
<organism evidence="4">
    <name type="scientific">marine metagenome</name>
    <dbReference type="NCBI Taxonomy" id="408172"/>
    <lineage>
        <taxon>unclassified sequences</taxon>
        <taxon>metagenomes</taxon>
        <taxon>ecological metagenomes</taxon>
    </lineage>
</organism>
<evidence type="ECO:0000256" key="2">
    <source>
        <dbReference type="ARBA" id="ARBA00022723"/>
    </source>
</evidence>
<dbReference type="PANTHER" id="PTHR43048:SF3">
    <property type="entry name" value="METHYLMALONYL-COA EPIMERASE, MITOCHONDRIAL"/>
    <property type="match status" value="1"/>
</dbReference>
<evidence type="ECO:0000256" key="1">
    <source>
        <dbReference type="ARBA" id="ARBA00009308"/>
    </source>
</evidence>
<dbReference type="CDD" id="cd07249">
    <property type="entry name" value="MMCE"/>
    <property type="match status" value="1"/>
</dbReference>
<proteinExistence type="inferred from homology"/>
<feature type="domain" description="VOC" evidence="3">
    <location>
        <begin position="5"/>
        <end position="133"/>
    </location>
</feature>
<dbReference type="GO" id="GO:0004493">
    <property type="term" value="F:methylmalonyl-CoA epimerase activity"/>
    <property type="evidence" value="ECO:0007669"/>
    <property type="project" value="TreeGrafter"/>
</dbReference>
<name>A0A382A116_9ZZZZ</name>
<dbReference type="InterPro" id="IPR051785">
    <property type="entry name" value="MMCE/EMCE_epimerase"/>
</dbReference>
<comment type="similarity">
    <text evidence="1">Belongs to the methylmalonyl-CoA epimerase family.</text>
</comment>
<dbReference type="InterPro" id="IPR017515">
    <property type="entry name" value="MeMalonyl-CoA_epimerase"/>
</dbReference>
<evidence type="ECO:0000259" key="3">
    <source>
        <dbReference type="PROSITE" id="PS51819"/>
    </source>
</evidence>
<dbReference type="EMBL" id="UINC01023471">
    <property type="protein sequence ID" value="SVA95200.1"/>
    <property type="molecule type" value="Genomic_DNA"/>
</dbReference>
<sequence>MKIIGIEHIGIATESIDKTAPFWEQVLKLNRTHRETVEKEGVVTDIYDTGRGKVELLEPTGQESSITKFLKKKGPGIHHICLEVENIEEAISELKQADIQLINDVPLKGAEENRVVFIHPKSTGGVLVELAQKPK</sequence>
<evidence type="ECO:0000313" key="4">
    <source>
        <dbReference type="EMBL" id="SVA95200.1"/>
    </source>
</evidence>
<accession>A0A382A116</accession>
<dbReference type="PANTHER" id="PTHR43048">
    <property type="entry name" value="METHYLMALONYL-COA EPIMERASE"/>
    <property type="match status" value="1"/>
</dbReference>
<reference evidence="4" key="1">
    <citation type="submission" date="2018-05" db="EMBL/GenBank/DDBJ databases">
        <authorList>
            <person name="Lanie J.A."/>
            <person name="Ng W.-L."/>
            <person name="Kazmierczak K.M."/>
            <person name="Andrzejewski T.M."/>
            <person name="Davidsen T.M."/>
            <person name="Wayne K.J."/>
            <person name="Tettelin H."/>
            <person name="Glass J.I."/>
            <person name="Rusch D."/>
            <person name="Podicherti R."/>
            <person name="Tsui H.-C.T."/>
            <person name="Winkler M.E."/>
        </authorList>
    </citation>
    <scope>NUCLEOTIDE SEQUENCE</scope>
</reference>
<dbReference type="GO" id="GO:0046491">
    <property type="term" value="P:L-methylmalonyl-CoA metabolic process"/>
    <property type="evidence" value="ECO:0007669"/>
    <property type="project" value="TreeGrafter"/>
</dbReference>
<dbReference type="InterPro" id="IPR037523">
    <property type="entry name" value="VOC_core"/>
</dbReference>
<keyword evidence="2" id="KW-0479">Metal-binding</keyword>
<dbReference type="Pfam" id="PF13669">
    <property type="entry name" value="Glyoxalase_4"/>
    <property type="match status" value="1"/>
</dbReference>
<dbReference type="NCBIfam" id="TIGR03081">
    <property type="entry name" value="metmalonyl_epim"/>
    <property type="match status" value="1"/>
</dbReference>